<organism evidence="1 2">
    <name type="scientific">Cytobacillus oceanisediminis 2691</name>
    <dbReference type="NCBI Taxonomy" id="1196031"/>
    <lineage>
        <taxon>Bacteria</taxon>
        <taxon>Bacillati</taxon>
        <taxon>Bacillota</taxon>
        <taxon>Bacilli</taxon>
        <taxon>Bacillales</taxon>
        <taxon>Bacillaceae</taxon>
        <taxon>Cytobacillus</taxon>
    </lineage>
</organism>
<name>A0A160MHL9_9BACI</name>
<evidence type="ECO:0000313" key="2">
    <source>
        <dbReference type="Proteomes" id="UP000077856"/>
    </source>
</evidence>
<dbReference type="KEGG" id="bon:A361_27680"/>
<proteinExistence type="predicted"/>
<dbReference type="InterPro" id="IPR036249">
    <property type="entry name" value="Thioredoxin-like_sf"/>
</dbReference>
<dbReference type="eggNOG" id="COG3411">
    <property type="taxonomic scope" value="Bacteria"/>
</dbReference>
<dbReference type="Pfam" id="PF01257">
    <property type="entry name" value="2Fe-2S_thioredx"/>
    <property type="match status" value="1"/>
</dbReference>
<keyword evidence="1" id="KW-0614">Plasmid</keyword>
<dbReference type="CDD" id="cd02980">
    <property type="entry name" value="TRX_Fd_family"/>
    <property type="match status" value="1"/>
</dbReference>
<protein>
    <submittedName>
        <fullName evidence="1">Cobalamin biosynthesis protein</fullName>
    </submittedName>
</protein>
<dbReference type="EMBL" id="CP015507">
    <property type="protein sequence ID" value="AND42959.1"/>
    <property type="molecule type" value="Genomic_DNA"/>
</dbReference>
<dbReference type="Proteomes" id="UP000077856">
    <property type="component" value="Plasmid pBO1"/>
</dbReference>
<dbReference type="AlphaFoldDB" id="A0A160MHL9"/>
<sequence>MNLDGVSKHLLICNGKTCMKNGAEEVTETVRGELKNLALQKEIHTTKTLCNGQCKHGPIVVLYPDGAWYKEMNKIKSEELIRQLKEERTGNLSSKLYYHDGKTFKKDESEI</sequence>
<evidence type="ECO:0000313" key="1">
    <source>
        <dbReference type="EMBL" id="AND42959.1"/>
    </source>
</evidence>
<dbReference type="RefSeq" id="WP_019380938.1">
    <property type="nucleotide sequence ID" value="NZ_CP015507.1"/>
</dbReference>
<dbReference type="Gene3D" id="3.40.30.10">
    <property type="entry name" value="Glutaredoxin"/>
    <property type="match status" value="1"/>
</dbReference>
<geneLocation type="plasmid" evidence="2">
    <name>pbo1</name>
</geneLocation>
<dbReference type="SUPFAM" id="SSF52833">
    <property type="entry name" value="Thioredoxin-like"/>
    <property type="match status" value="1"/>
</dbReference>
<gene>
    <name evidence="1" type="ORF">A361_27680</name>
</gene>
<accession>A0A160MHL9</accession>
<reference evidence="1 2" key="1">
    <citation type="submission" date="2016-04" db="EMBL/GenBank/DDBJ databases">
        <title>Complete genome sequence of Bacillus oceanisediminis strain 2691.</title>
        <authorList>
            <person name="Jeong H."/>
            <person name="Kim H.J."/>
            <person name="Lee D.-W."/>
        </authorList>
    </citation>
    <scope>NUCLEOTIDE SEQUENCE [LARGE SCALE GENOMIC DNA]</scope>
    <source>
        <strain evidence="1 2">2691</strain>
        <plasmid evidence="2">pbo1</plasmid>
    </source>
</reference>